<dbReference type="STRING" id="1611254.A0A2G5V8F6"/>
<dbReference type="AlphaFoldDB" id="A0A2G5V8F6"/>
<proteinExistence type="predicted"/>
<dbReference type="Proteomes" id="UP000230233">
    <property type="component" value="Chromosome II"/>
</dbReference>
<feature type="region of interest" description="Disordered" evidence="1">
    <location>
        <begin position="574"/>
        <end position="740"/>
    </location>
</feature>
<dbReference type="EMBL" id="PDUG01000002">
    <property type="protein sequence ID" value="PIC48094.1"/>
    <property type="molecule type" value="Genomic_DNA"/>
</dbReference>
<keyword evidence="3" id="KW-1185">Reference proteome</keyword>
<evidence type="ECO:0000256" key="1">
    <source>
        <dbReference type="SAM" id="MobiDB-lite"/>
    </source>
</evidence>
<feature type="compositionally biased region" description="Basic and acidic residues" evidence="1">
    <location>
        <begin position="537"/>
        <end position="560"/>
    </location>
</feature>
<feature type="compositionally biased region" description="Basic and acidic residues" evidence="1">
    <location>
        <begin position="221"/>
        <end position="232"/>
    </location>
</feature>
<feature type="compositionally biased region" description="Low complexity" evidence="1">
    <location>
        <begin position="648"/>
        <end position="667"/>
    </location>
</feature>
<accession>A0A2G5V8F6</accession>
<sequence>MNRQIRAEDVEELQLRAQIMELRRNIPELERQQNAPVPRGFEEITAGFYAVEFEQLQIQRTELNNAERRCRDTYPHLWEQIQGGNHEIQGNLNERARRLQHIGVFPPDIRIVPPNPPALEPQNVGENRRGRWEEIQMQYQENGPLERAQIPGIPQLHLHRPPPAIGQFPVAEAQENPDIPHFGAHQDFLEQILARQRQVEAAAHRESQDPGNLIQDIRVENRQDQDEPRQEDQEGPENGNPEEPRQEEDSENQGEPENQPQILLDGRRPAVAAPDVPVVEEPATEEQREVVGPEGPHAAQPGVSLVKMNQQNVDVDVPELRLRARIMDLRREGSRLIQQLGEQLLRQFREVPFNAEEVPPNPPVPPLENGRIHRPPPAIRQFPVAEAQEDPDDAPGLREAQEFVERVLEMERLGRLARRRAAEMNAAPAGFIQVIHVENRQNQDEPRQEDQEGLENGNPEEPRQDEGPENQGRPENQPDIQEVQLNPIEIARNLTAVEPQSARVNRRRRREEMEMQHQEMGPLNHDELHEGPPAIRRFPEAEAHRNQDINPRQSEEQENRRIWNRLQRFLVVDGLGPEERGVVVPREAQPRELLPHDRWIELQRNRPRPEPRPEDQEGPENGNPEEPRQDEGSENQGGPENRPEIILVVRRPAVAAPEAPVVEGPAPEEQREVGGPDGPREAQSGEHPERRVEDDGVPHPQNQDEPRQEDLEGSENQNRDEPPQEEGPENQEDPANQPQN</sequence>
<organism evidence="2 3">
    <name type="scientific">Caenorhabditis nigoni</name>
    <dbReference type="NCBI Taxonomy" id="1611254"/>
    <lineage>
        <taxon>Eukaryota</taxon>
        <taxon>Metazoa</taxon>
        <taxon>Ecdysozoa</taxon>
        <taxon>Nematoda</taxon>
        <taxon>Chromadorea</taxon>
        <taxon>Rhabditida</taxon>
        <taxon>Rhabditina</taxon>
        <taxon>Rhabditomorpha</taxon>
        <taxon>Rhabditoidea</taxon>
        <taxon>Rhabditidae</taxon>
        <taxon>Peloderinae</taxon>
        <taxon>Caenorhabditis</taxon>
    </lineage>
</organism>
<feature type="compositionally biased region" description="Basic and acidic residues" evidence="1">
    <location>
        <begin position="588"/>
        <end position="615"/>
    </location>
</feature>
<evidence type="ECO:0000313" key="2">
    <source>
        <dbReference type="EMBL" id="PIC48094.1"/>
    </source>
</evidence>
<reference evidence="3" key="1">
    <citation type="submission" date="2017-10" db="EMBL/GenBank/DDBJ databases">
        <title>Rapid genome shrinkage in a self-fertile nematode reveals novel sperm competition proteins.</title>
        <authorList>
            <person name="Yin D."/>
            <person name="Schwarz E.M."/>
            <person name="Thomas C.G."/>
            <person name="Felde R.L."/>
            <person name="Korf I.F."/>
            <person name="Cutter A.D."/>
            <person name="Schartner C.M."/>
            <person name="Ralston E.J."/>
            <person name="Meyer B.J."/>
            <person name="Haag E.S."/>
        </authorList>
    </citation>
    <scope>NUCLEOTIDE SEQUENCE [LARGE SCALE GENOMIC DNA]</scope>
    <source>
        <strain evidence="3">JU1422</strain>
    </source>
</reference>
<feature type="region of interest" description="Disordered" evidence="1">
    <location>
        <begin position="221"/>
        <end position="301"/>
    </location>
</feature>
<dbReference type="OrthoDB" id="5904743at2759"/>
<feature type="compositionally biased region" description="Acidic residues" evidence="1">
    <location>
        <begin position="723"/>
        <end position="732"/>
    </location>
</feature>
<feature type="compositionally biased region" description="Basic and acidic residues" evidence="1">
    <location>
        <begin position="441"/>
        <end position="450"/>
    </location>
</feature>
<comment type="caution">
    <text evidence="2">The sequence shown here is derived from an EMBL/GenBank/DDBJ whole genome shotgun (WGS) entry which is preliminary data.</text>
</comment>
<evidence type="ECO:0000313" key="3">
    <source>
        <dbReference type="Proteomes" id="UP000230233"/>
    </source>
</evidence>
<feature type="compositionally biased region" description="Acidic residues" evidence="1">
    <location>
        <begin position="245"/>
        <end position="254"/>
    </location>
</feature>
<feature type="region of interest" description="Disordered" evidence="1">
    <location>
        <begin position="441"/>
        <end position="477"/>
    </location>
</feature>
<feature type="compositionally biased region" description="Basic and acidic residues" evidence="1">
    <location>
        <begin position="668"/>
        <end position="710"/>
    </location>
</feature>
<feature type="compositionally biased region" description="Low complexity" evidence="1">
    <location>
        <begin position="269"/>
        <end position="281"/>
    </location>
</feature>
<name>A0A2G5V8F6_9PELO</name>
<protein>
    <submittedName>
        <fullName evidence="2">Uncharacterized protein</fullName>
    </submittedName>
</protein>
<gene>
    <name evidence="2" type="primary">Cnig_chr_II.g7201</name>
    <name evidence="2" type="ORF">B9Z55_007201</name>
</gene>
<feature type="region of interest" description="Disordered" evidence="1">
    <location>
        <begin position="490"/>
        <end position="560"/>
    </location>
</feature>